<evidence type="ECO:0000256" key="1">
    <source>
        <dbReference type="ARBA" id="ARBA00022737"/>
    </source>
</evidence>
<dbReference type="EMBL" id="GDJX01020258">
    <property type="protein sequence ID" value="JAT47678.1"/>
    <property type="molecule type" value="Transcribed_RNA"/>
</dbReference>
<keyword evidence="1" id="KW-0677">Repeat</keyword>
<dbReference type="InterPro" id="IPR036612">
    <property type="entry name" value="KH_dom_type_1_sf"/>
</dbReference>
<keyword evidence="2" id="KW-0694">RNA-binding</keyword>
<sequence>MPSKKRHHSQFDNAKHKRRNHEHSETSKPVDTMYRILCPIKKIGSVLGKGGSIVNSLRDETHAKIRVADAIPDADERVIIIYSYLSDVPGPYDGDQDVEDSDLVLSETEQMKPHCPAQDALLKVHDRIAADELLHGSSRENEDEELDEVVTARLLVPKNQVGCLLGKGGHIIQKLRSDTGANIRILPAEHLPPCAMGMDELVQMSGIPVVARRALYEVSTLLYQHPRKENPPLEDVIYASTHGLFPPGAYMAPPVHGKPSWPPHNSGTNTGSSMSWYGGYGDDFSRLASDRTSAGRVGSGETSEEFSVKIMCSAAKIGVVIGKGGANVRQLQQQTGANIHVENTSDAEQRVIVVSSREAPWDPISPTVEAILQLQSRTSETSDKGITTTLIVPSSKVGCLLGQGGHIITEMRRRTKADIRVYSKEDKPQYASANEEVVQITGNQSVARDVLSEIVSRLRERTLQAIFPADNHAQPPRFQGFSSSESLKAIGLSPSGMVGAARIDGYENMKVSEQAMSYRTPPTSSGYPIYNNSMDTKIPNSAVDSFLGMGGNSISYMNQVPGVRAKLRDPQFGAPESAGSSEQMNAARDHLHTFSFPAGRSLAGGGENFQSLQGHYPY</sequence>
<evidence type="ECO:0000313" key="5">
    <source>
        <dbReference type="EMBL" id="JAT47678.1"/>
    </source>
</evidence>
<dbReference type="SUPFAM" id="SSF54791">
    <property type="entry name" value="Eukaryotic type KH-domain (KH-domain type I)"/>
    <property type="match status" value="4"/>
</dbReference>
<proteinExistence type="predicted"/>
<evidence type="ECO:0000256" key="2">
    <source>
        <dbReference type="PROSITE-ProRule" id="PRU00117"/>
    </source>
</evidence>
<dbReference type="SMART" id="SM00322">
    <property type="entry name" value="KH"/>
    <property type="match status" value="4"/>
</dbReference>
<dbReference type="InterPro" id="IPR004088">
    <property type="entry name" value="KH_dom_type_1"/>
</dbReference>
<dbReference type="InterPro" id="IPR004087">
    <property type="entry name" value="KH_dom"/>
</dbReference>
<dbReference type="PANTHER" id="PTHR10288">
    <property type="entry name" value="KH DOMAIN CONTAINING RNA BINDING PROTEIN"/>
    <property type="match status" value="1"/>
</dbReference>
<evidence type="ECO:0000259" key="4">
    <source>
        <dbReference type="SMART" id="SM00322"/>
    </source>
</evidence>
<feature type="domain" description="K Homology" evidence="4">
    <location>
        <begin position="148"/>
        <end position="223"/>
    </location>
</feature>
<gene>
    <name evidence="5" type="primary">At4g18375_13</name>
    <name evidence="5" type="ORF">g.44752</name>
</gene>
<dbReference type="Pfam" id="PF00013">
    <property type="entry name" value="KH_1"/>
    <property type="match status" value="4"/>
</dbReference>
<feature type="domain" description="K Homology" evidence="4">
    <location>
        <begin position="30"/>
        <end position="110"/>
    </location>
</feature>
<evidence type="ECO:0000256" key="3">
    <source>
        <dbReference type="SAM" id="MobiDB-lite"/>
    </source>
</evidence>
<dbReference type="Gene3D" id="3.30.1370.10">
    <property type="entry name" value="K Homology domain, type 1"/>
    <property type="match status" value="2"/>
</dbReference>
<dbReference type="Gene3D" id="3.30.310.210">
    <property type="match status" value="1"/>
</dbReference>
<feature type="domain" description="K Homology" evidence="4">
    <location>
        <begin position="384"/>
        <end position="459"/>
    </location>
</feature>
<reference evidence="5" key="1">
    <citation type="submission" date="2015-07" db="EMBL/GenBank/DDBJ databases">
        <title>Transcriptome Assembly of Anthurium amnicola.</title>
        <authorList>
            <person name="Suzuki J."/>
        </authorList>
    </citation>
    <scope>NUCLEOTIDE SEQUENCE</scope>
</reference>
<dbReference type="GO" id="GO:0003723">
    <property type="term" value="F:RNA binding"/>
    <property type="evidence" value="ECO:0007669"/>
    <property type="project" value="UniProtKB-UniRule"/>
</dbReference>
<feature type="region of interest" description="Disordered" evidence="3">
    <location>
        <begin position="1"/>
        <end position="28"/>
    </location>
</feature>
<feature type="domain" description="K Homology" evidence="4">
    <location>
        <begin position="304"/>
        <end position="376"/>
    </location>
</feature>
<accession>A0A1D1XZ57</accession>
<protein>
    <submittedName>
        <fullName evidence="5">KH domain-containing protein At4g18375</fullName>
    </submittedName>
</protein>
<dbReference type="CDD" id="cd22459">
    <property type="entry name" value="KH-I_PEPPER_rpt1_like"/>
    <property type="match status" value="2"/>
</dbReference>
<dbReference type="PROSITE" id="PS50084">
    <property type="entry name" value="KH_TYPE_1"/>
    <property type="match status" value="4"/>
</dbReference>
<name>A0A1D1XZ57_9ARAE</name>
<dbReference type="CDD" id="cd22460">
    <property type="entry name" value="KH-I_PEPPER_rpt2_like"/>
    <property type="match status" value="1"/>
</dbReference>
<dbReference type="AlphaFoldDB" id="A0A1D1XZ57"/>
<organism evidence="5">
    <name type="scientific">Anthurium amnicola</name>
    <dbReference type="NCBI Taxonomy" id="1678845"/>
    <lineage>
        <taxon>Eukaryota</taxon>
        <taxon>Viridiplantae</taxon>
        <taxon>Streptophyta</taxon>
        <taxon>Embryophyta</taxon>
        <taxon>Tracheophyta</taxon>
        <taxon>Spermatophyta</taxon>
        <taxon>Magnoliopsida</taxon>
        <taxon>Liliopsida</taxon>
        <taxon>Araceae</taxon>
        <taxon>Pothoideae</taxon>
        <taxon>Potheae</taxon>
        <taxon>Anthurium</taxon>
    </lineage>
</organism>